<evidence type="ECO:0000256" key="15">
    <source>
        <dbReference type="ARBA" id="ARBA00033342"/>
    </source>
</evidence>
<dbReference type="RefSeq" id="WP_106348230.1">
    <property type="nucleotide sequence ID" value="NZ_PVUE01000004.1"/>
</dbReference>
<dbReference type="CDD" id="cd20070">
    <property type="entry name" value="5TM_YidC_Alb3"/>
    <property type="match status" value="1"/>
</dbReference>
<gene>
    <name evidence="20" type="ORF">CLV47_10428</name>
</gene>
<dbReference type="Proteomes" id="UP000237752">
    <property type="component" value="Unassembled WGS sequence"/>
</dbReference>
<evidence type="ECO:0000256" key="5">
    <source>
        <dbReference type="ARBA" id="ARBA00022475"/>
    </source>
</evidence>
<evidence type="ECO:0000256" key="3">
    <source>
        <dbReference type="ARBA" id="ARBA00015325"/>
    </source>
</evidence>
<evidence type="ECO:0000256" key="17">
    <source>
        <dbReference type="SAM" id="MobiDB-lite"/>
    </source>
</evidence>
<name>A0A2T1A2C7_9ACTN</name>
<evidence type="ECO:0000313" key="20">
    <source>
        <dbReference type="EMBL" id="PRZ42684.1"/>
    </source>
</evidence>
<dbReference type="PANTHER" id="PTHR12428">
    <property type="entry name" value="OXA1"/>
    <property type="match status" value="1"/>
</dbReference>
<evidence type="ECO:0000256" key="6">
    <source>
        <dbReference type="ARBA" id="ARBA00022692"/>
    </source>
</evidence>
<feature type="domain" description="Membrane insertase YidC/Oxa/ALB C-terminal" evidence="19">
    <location>
        <begin position="32"/>
        <end position="252"/>
    </location>
</feature>
<evidence type="ECO:0000259" key="19">
    <source>
        <dbReference type="Pfam" id="PF02096"/>
    </source>
</evidence>
<dbReference type="GO" id="GO:0005886">
    <property type="term" value="C:plasma membrane"/>
    <property type="evidence" value="ECO:0007669"/>
    <property type="project" value="UniProtKB-SubCell"/>
</dbReference>
<accession>A0A2T1A2C7</accession>
<dbReference type="Pfam" id="PF02096">
    <property type="entry name" value="60KD_IMP"/>
    <property type="match status" value="1"/>
</dbReference>
<sequence length="383" mass="41399">MLDFLYYPIAWVMKMWHALFSTFIDPASGLAWVLSIMFLVFTVRIILFPLFVKMIKSQRAMQELQPEIAKLKAEYGKDRQGLSEAMMKLQKERKVNPVAGCLPMLLQAPVFIALLHVLRRLGPGATGLYSWSNELTHQASVAQVFGAPISSNFLMKGPKLQQMIDVTGTTSHNIKIVTGILIVVMCTTQFISTKQIMKRSGPTAAGQMQMVQKLMLYGAPIGLLVSGTFFPLGVLVYWFTNNSWTIGQQFWVLKKMPPPNTTPGAADKSANVDPTKLVPKPGAKPVRRPASAAVIDGESTVVENPTKAVDATPGTPTKPAKGKNGTPATNGVPSAKRKAADGAKSAAPKNGSPKPASGATNSAPKAGAKPKPGNRPQQRRKKR</sequence>
<dbReference type="PANTHER" id="PTHR12428:SF65">
    <property type="entry name" value="CYTOCHROME C OXIDASE ASSEMBLY PROTEIN COX18, MITOCHONDRIAL"/>
    <property type="match status" value="1"/>
</dbReference>
<keyword evidence="8 18" id="KW-1133">Transmembrane helix</keyword>
<dbReference type="OrthoDB" id="9780552at2"/>
<evidence type="ECO:0000256" key="8">
    <source>
        <dbReference type="ARBA" id="ARBA00022989"/>
    </source>
</evidence>
<comment type="subcellular location">
    <subcellularLocation>
        <location evidence="1">Cell membrane</location>
        <topology evidence="1">Multi-pass membrane protein</topology>
    </subcellularLocation>
    <subcellularLocation>
        <location evidence="16">Membrane</location>
        <topology evidence="16">Multi-pass membrane protein</topology>
    </subcellularLocation>
</comment>
<evidence type="ECO:0000256" key="18">
    <source>
        <dbReference type="SAM" id="Phobius"/>
    </source>
</evidence>
<dbReference type="InterPro" id="IPR028055">
    <property type="entry name" value="YidC/Oxa/ALB_C"/>
</dbReference>
<keyword evidence="9 18" id="KW-0472">Membrane</keyword>
<dbReference type="GO" id="GO:0015031">
    <property type="term" value="P:protein transport"/>
    <property type="evidence" value="ECO:0007669"/>
    <property type="project" value="UniProtKB-KW"/>
</dbReference>
<keyword evidence="7" id="KW-0653">Protein transport</keyword>
<keyword evidence="10" id="KW-0143">Chaperone</keyword>
<comment type="function">
    <text evidence="11">Required for the insertion and/or proper folding and/or complex formation of integral membrane proteins into the membrane. Involved in integration of membrane proteins that insert both dependently and independently of the Sec translocase complex, as well as at least some lipoproteins. Aids folding of multispanning membrane proteins.</text>
</comment>
<feature type="region of interest" description="Disordered" evidence="17">
    <location>
        <begin position="261"/>
        <end position="383"/>
    </location>
</feature>
<dbReference type="AlphaFoldDB" id="A0A2T1A2C7"/>
<feature type="transmembrane region" description="Helical" evidence="18">
    <location>
        <begin position="174"/>
        <end position="193"/>
    </location>
</feature>
<evidence type="ECO:0000256" key="7">
    <source>
        <dbReference type="ARBA" id="ARBA00022927"/>
    </source>
</evidence>
<dbReference type="EMBL" id="PVUE01000004">
    <property type="protein sequence ID" value="PRZ42684.1"/>
    <property type="molecule type" value="Genomic_DNA"/>
</dbReference>
<evidence type="ECO:0000256" key="14">
    <source>
        <dbReference type="ARBA" id="ARBA00033245"/>
    </source>
</evidence>
<keyword evidence="5" id="KW-1003">Cell membrane</keyword>
<comment type="subunit">
    <text evidence="12">Interacts with the Sec translocase complex via SecD. Specifically interacts with transmembrane segments of nascent integral membrane proteins during membrane integration.</text>
</comment>
<keyword evidence="21" id="KW-1185">Reference proteome</keyword>
<keyword evidence="6 16" id="KW-0812">Transmembrane</keyword>
<comment type="caution">
    <text evidence="20">The sequence shown here is derived from an EMBL/GenBank/DDBJ whole genome shotgun (WGS) entry which is preliminary data.</text>
</comment>
<evidence type="ECO:0000256" key="11">
    <source>
        <dbReference type="ARBA" id="ARBA00025034"/>
    </source>
</evidence>
<reference evidence="20 21" key="1">
    <citation type="submission" date="2018-03" db="EMBL/GenBank/DDBJ databases">
        <title>Genomic Encyclopedia of Archaeal and Bacterial Type Strains, Phase II (KMG-II): from individual species to whole genera.</title>
        <authorList>
            <person name="Goeker M."/>
        </authorList>
    </citation>
    <scope>NUCLEOTIDE SEQUENCE [LARGE SCALE GENOMIC DNA]</scope>
    <source>
        <strain evidence="20 21">DSM 100065</strain>
    </source>
</reference>
<dbReference type="InterPro" id="IPR047196">
    <property type="entry name" value="YidC_ALB_C"/>
</dbReference>
<comment type="similarity">
    <text evidence="2">Belongs to the OXA1/ALB3/YidC family. Type 1 subfamily.</text>
</comment>
<evidence type="ECO:0000256" key="13">
    <source>
        <dbReference type="ARBA" id="ARBA00031538"/>
    </source>
</evidence>
<dbReference type="GO" id="GO:0032977">
    <property type="term" value="F:membrane insertase activity"/>
    <property type="evidence" value="ECO:0007669"/>
    <property type="project" value="InterPro"/>
</dbReference>
<protein>
    <recommendedName>
        <fullName evidence="3">Membrane protein insertase YidC</fullName>
    </recommendedName>
    <alternativeName>
        <fullName evidence="15">Foldase YidC</fullName>
    </alternativeName>
    <alternativeName>
        <fullName evidence="14">Membrane integrase YidC</fullName>
    </alternativeName>
    <alternativeName>
        <fullName evidence="13">Membrane protein YidC</fullName>
    </alternativeName>
</protein>
<evidence type="ECO:0000256" key="2">
    <source>
        <dbReference type="ARBA" id="ARBA00010527"/>
    </source>
</evidence>
<feature type="transmembrane region" description="Helical" evidence="18">
    <location>
        <begin position="95"/>
        <end position="118"/>
    </location>
</feature>
<evidence type="ECO:0000256" key="9">
    <source>
        <dbReference type="ARBA" id="ARBA00023136"/>
    </source>
</evidence>
<dbReference type="GO" id="GO:0051205">
    <property type="term" value="P:protein insertion into membrane"/>
    <property type="evidence" value="ECO:0007669"/>
    <property type="project" value="TreeGrafter"/>
</dbReference>
<evidence type="ECO:0000256" key="16">
    <source>
        <dbReference type="RuleBase" id="RU003945"/>
    </source>
</evidence>
<keyword evidence="4" id="KW-0813">Transport</keyword>
<evidence type="ECO:0000256" key="12">
    <source>
        <dbReference type="ARBA" id="ARBA00026028"/>
    </source>
</evidence>
<feature type="transmembrane region" description="Helical" evidence="18">
    <location>
        <begin position="30"/>
        <end position="52"/>
    </location>
</feature>
<feature type="transmembrane region" description="Helical" evidence="18">
    <location>
        <begin position="214"/>
        <end position="239"/>
    </location>
</feature>
<proteinExistence type="inferred from homology"/>
<evidence type="ECO:0000256" key="4">
    <source>
        <dbReference type="ARBA" id="ARBA00022448"/>
    </source>
</evidence>
<evidence type="ECO:0000256" key="10">
    <source>
        <dbReference type="ARBA" id="ARBA00023186"/>
    </source>
</evidence>
<evidence type="ECO:0000256" key="1">
    <source>
        <dbReference type="ARBA" id="ARBA00004651"/>
    </source>
</evidence>
<dbReference type="NCBIfam" id="TIGR03592">
    <property type="entry name" value="yidC_oxa1_cterm"/>
    <property type="match status" value="1"/>
</dbReference>
<dbReference type="InterPro" id="IPR001708">
    <property type="entry name" value="YidC/ALB3/OXA1/COX18"/>
</dbReference>
<evidence type="ECO:0000313" key="21">
    <source>
        <dbReference type="Proteomes" id="UP000237752"/>
    </source>
</evidence>
<organism evidence="20 21">
    <name type="scientific">Antricoccus suffuscus</name>
    <dbReference type="NCBI Taxonomy" id="1629062"/>
    <lineage>
        <taxon>Bacteria</taxon>
        <taxon>Bacillati</taxon>
        <taxon>Actinomycetota</taxon>
        <taxon>Actinomycetes</taxon>
        <taxon>Geodermatophilales</taxon>
        <taxon>Antricoccaceae</taxon>
        <taxon>Antricoccus</taxon>
    </lineage>
</organism>